<evidence type="ECO:0000256" key="6">
    <source>
        <dbReference type="ARBA" id="ARBA00022833"/>
    </source>
</evidence>
<feature type="domain" description="Peptidase M13 N-terminal" evidence="10">
    <location>
        <begin position="37"/>
        <end position="414"/>
    </location>
</feature>
<feature type="signal peptide" evidence="8">
    <location>
        <begin position="1"/>
        <end position="23"/>
    </location>
</feature>
<feature type="domain" description="Peptidase M13 C-terminal" evidence="9">
    <location>
        <begin position="467"/>
        <end position="666"/>
    </location>
</feature>
<dbReference type="Pfam" id="PF05649">
    <property type="entry name" value="Peptidase_M13_N"/>
    <property type="match status" value="1"/>
</dbReference>
<organism evidence="11 12">
    <name type="scientific">Emticicia aquatilis</name>
    <dbReference type="NCBI Taxonomy" id="1537369"/>
    <lineage>
        <taxon>Bacteria</taxon>
        <taxon>Pseudomonadati</taxon>
        <taxon>Bacteroidota</taxon>
        <taxon>Cytophagia</taxon>
        <taxon>Cytophagales</taxon>
        <taxon>Leadbetterellaceae</taxon>
        <taxon>Emticicia</taxon>
    </lineage>
</organism>
<dbReference type="PROSITE" id="PS51257">
    <property type="entry name" value="PROKAR_LIPOPROTEIN"/>
    <property type="match status" value="1"/>
</dbReference>
<dbReference type="AlphaFoldDB" id="A0A917DMR6"/>
<dbReference type="InterPro" id="IPR042089">
    <property type="entry name" value="Peptidase_M13_dom_2"/>
</dbReference>
<dbReference type="CDD" id="cd08662">
    <property type="entry name" value="M13"/>
    <property type="match status" value="1"/>
</dbReference>
<dbReference type="RefSeq" id="WP_188765413.1">
    <property type="nucleotide sequence ID" value="NZ_BMKK01000003.1"/>
</dbReference>
<sequence length="670" mass="75848">MKKNYPLLLIFWFIISCISTSFAQKVSITGIDPTLKPGDDFFMYVNSKWYNSVEIPSTQSGIGAYSFMNYPQRIRLQGILDSVSATKNLKGSIEQKVGDFYASGMDTTTINKRGFDPIKPMLKQIDGIKDVAGIMKYVADQQKFNNFSIIGFRVGPDIKNSAINIVNLGQTGIGLPERDYYFRTDSSTLFIQKSYQNYLSTLFKLTGIDAATASKMASAAYAIEKELAASHKTNIERRNVQANYNKLAVSGIAQKQPNIGWQAFFAALGVKIDSLNMQQPAYYDHLNSLLASASIEDWKAYLRAKTLVSYADFLSKPFTKASFEYAKVLSGQSTQKPRGEEITEAVDRSLGHGLAQLYVKKYFPEEAKRRMKELVKNLKTAFENRITNLDWMSDSTKAKAKEKLYAFTEKIGYPDKWRDYSKVVINRGTYFENRLATSKNDFVYGISKIGQPVDRTEWGTTPPTVTAYNNPPLNEIVFPAGILQPPYFDMNADDALNYGGIGMVIGHEITHSFDDQGALYDKQGNVKNWWKADDFKKFKAKTQLVIEQYNKFTVLDSMHIKGALTVGENTADIAGIAIAYDAFKLTEQAKSNEKIDGFTPEQRFFISIARIWRVKTKDAYMRTYVNTNPHSPAMWRVNGPLMNFTPFYKAFDVKPGDKMYKPESERIMVW</sequence>
<dbReference type="InterPro" id="IPR008753">
    <property type="entry name" value="Peptidase_M13_N"/>
</dbReference>
<evidence type="ECO:0000259" key="10">
    <source>
        <dbReference type="Pfam" id="PF05649"/>
    </source>
</evidence>
<dbReference type="Gene3D" id="3.40.390.10">
    <property type="entry name" value="Collagenase (Catalytic Domain)"/>
    <property type="match status" value="1"/>
</dbReference>
<evidence type="ECO:0000313" key="11">
    <source>
        <dbReference type="EMBL" id="GGD51520.1"/>
    </source>
</evidence>
<keyword evidence="3" id="KW-0645">Protease</keyword>
<dbReference type="InterPro" id="IPR024079">
    <property type="entry name" value="MetalloPept_cat_dom_sf"/>
</dbReference>
<comment type="similarity">
    <text evidence="2">Belongs to the peptidase M13 family.</text>
</comment>
<evidence type="ECO:0000256" key="8">
    <source>
        <dbReference type="SAM" id="SignalP"/>
    </source>
</evidence>
<evidence type="ECO:0000256" key="3">
    <source>
        <dbReference type="ARBA" id="ARBA00022670"/>
    </source>
</evidence>
<accession>A0A917DMR6</accession>
<dbReference type="InterPro" id="IPR018497">
    <property type="entry name" value="Peptidase_M13_C"/>
</dbReference>
<dbReference type="GO" id="GO:0016485">
    <property type="term" value="P:protein processing"/>
    <property type="evidence" value="ECO:0007669"/>
    <property type="project" value="TreeGrafter"/>
</dbReference>
<dbReference type="GO" id="GO:0046872">
    <property type="term" value="F:metal ion binding"/>
    <property type="evidence" value="ECO:0007669"/>
    <property type="project" value="UniProtKB-KW"/>
</dbReference>
<dbReference type="Gene3D" id="1.10.1380.10">
    <property type="entry name" value="Neutral endopeptidase , domain2"/>
    <property type="match status" value="1"/>
</dbReference>
<dbReference type="Pfam" id="PF01431">
    <property type="entry name" value="Peptidase_M13"/>
    <property type="match status" value="1"/>
</dbReference>
<evidence type="ECO:0000256" key="2">
    <source>
        <dbReference type="ARBA" id="ARBA00007357"/>
    </source>
</evidence>
<reference evidence="11" key="1">
    <citation type="journal article" date="2014" name="Int. J. Syst. Evol. Microbiol.">
        <title>Complete genome sequence of Corynebacterium casei LMG S-19264T (=DSM 44701T), isolated from a smear-ripened cheese.</title>
        <authorList>
            <consortium name="US DOE Joint Genome Institute (JGI-PGF)"/>
            <person name="Walter F."/>
            <person name="Albersmeier A."/>
            <person name="Kalinowski J."/>
            <person name="Ruckert C."/>
        </authorList>
    </citation>
    <scope>NUCLEOTIDE SEQUENCE</scope>
    <source>
        <strain evidence="11">CGMCC 1.15958</strain>
    </source>
</reference>
<evidence type="ECO:0000256" key="4">
    <source>
        <dbReference type="ARBA" id="ARBA00022723"/>
    </source>
</evidence>
<gene>
    <name evidence="11" type="primary">pepO</name>
    <name evidence="11" type="ORF">GCM10011514_14670</name>
</gene>
<evidence type="ECO:0000259" key="9">
    <source>
        <dbReference type="Pfam" id="PF01431"/>
    </source>
</evidence>
<keyword evidence="12" id="KW-1185">Reference proteome</keyword>
<keyword evidence="4" id="KW-0479">Metal-binding</keyword>
<dbReference type="PANTHER" id="PTHR11733:SF167">
    <property type="entry name" value="FI17812P1-RELATED"/>
    <property type="match status" value="1"/>
</dbReference>
<protein>
    <submittedName>
        <fullName evidence="11">Peptidase M13</fullName>
    </submittedName>
</protein>
<reference evidence="11" key="2">
    <citation type="submission" date="2020-09" db="EMBL/GenBank/DDBJ databases">
        <authorList>
            <person name="Sun Q."/>
            <person name="Zhou Y."/>
        </authorList>
    </citation>
    <scope>NUCLEOTIDE SEQUENCE</scope>
    <source>
        <strain evidence="11">CGMCC 1.15958</strain>
    </source>
</reference>
<keyword evidence="6" id="KW-0862">Zinc</keyword>
<evidence type="ECO:0000313" key="12">
    <source>
        <dbReference type="Proteomes" id="UP000609064"/>
    </source>
</evidence>
<dbReference type="GO" id="GO:0004222">
    <property type="term" value="F:metalloendopeptidase activity"/>
    <property type="evidence" value="ECO:0007669"/>
    <property type="project" value="InterPro"/>
</dbReference>
<comment type="cofactor">
    <cofactor evidence="1">
        <name>Zn(2+)</name>
        <dbReference type="ChEBI" id="CHEBI:29105"/>
    </cofactor>
</comment>
<keyword evidence="5" id="KW-0378">Hydrolase</keyword>
<dbReference type="InterPro" id="IPR000718">
    <property type="entry name" value="Peptidase_M13"/>
</dbReference>
<dbReference type="PANTHER" id="PTHR11733">
    <property type="entry name" value="ZINC METALLOPROTEASE FAMILY M13 NEPRILYSIN-RELATED"/>
    <property type="match status" value="1"/>
</dbReference>
<dbReference type="GO" id="GO:0005886">
    <property type="term" value="C:plasma membrane"/>
    <property type="evidence" value="ECO:0007669"/>
    <property type="project" value="TreeGrafter"/>
</dbReference>
<name>A0A917DMR6_9BACT</name>
<dbReference type="Proteomes" id="UP000609064">
    <property type="component" value="Unassembled WGS sequence"/>
</dbReference>
<dbReference type="EMBL" id="BMKK01000003">
    <property type="protein sequence ID" value="GGD51520.1"/>
    <property type="molecule type" value="Genomic_DNA"/>
</dbReference>
<evidence type="ECO:0000256" key="7">
    <source>
        <dbReference type="ARBA" id="ARBA00023049"/>
    </source>
</evidence>
<evidence type="ECO:0000256" key="1">
    <source>
        <dbReference type="ARBA" id="ARBA00001947"/>
    </source>
</evidence>
<evidence type="ECO:0000256" key="5">
    <source>
        <dbReference type="ARBA" id="ARBA00022801"/>
    </source>
</evidence>
<keyword evidence="8" id="KW-0732">Signal</keyword>
<dbReference type="PROSITE" id="PS51885">
    <property type="entry name" value="NEPRILYSIN"/>
    <property type="match status" value="1"/>
</dbReference>
<proteinExistence type="inferred from homology"/>
<comment type="caution">
    <text evidence="11">The sequence shown here is derived from an EMBL/GenBank/DDBJ whole genome shotgun (WGS) entry which is preliminary data.</text>
</comment>
<feature type="chain" id="PRO_5037848139" evidence="8">
    <location>
        <begin position="24"/>
        <end position="670"/>
    </location>
</feature>
<keyword evidence="7" id="KW-0482">Metalloprotease</keyword>
<dbReference type="PRINTS" id="PR00786">
    <property type="entry name" value="NEPRILYSIN"/>
</dbReference>
<dbReference type="SUPFAM" id="SSF55486">
    <property type="entry name" value="Metalloproteases ('zincins'), catalytic domain"/>
    <property type="match status" value="1"/>
</dbReference>